<dbReference type="InterPro" id="IPR029063">
    <property type="entry name" value="SAM-dependent_MTases_sf"/>
</dbReference>
<dbReference type="PANTHER" id="PTHR44942">
    <property type="entry name" value="METHYLTRANSF_11 DOMAIN-CONTAINING PROTEIN"/>
    <property type="match status" value="1"/>
</dbReference>
<dbReference type="GO" id="GO:0032259">
    <property type="term" value="P:methylation"/>
    <property type="evidence" value="ECO:0007669"/>
    <property type="project" value="UniProtKB-KW"/>
</dbReference>
<keyword evidence="2 4" id="KW-0808">Transferase</keyword>
<dbReference type="Proteomes" id="UP000011612">
    <property type="component" value="Unassembled WGS sequence"/>
</dbReference>
<organism evidence="4 5">
    <name type="scientific">Haloferax elongans ATCC BAA-1513</name>
    <dbReference type="NCBI Taxonomy" id="1230453"/>
    <lineage>
        <taxon>Archaea</taxon>
        <taxon>Methanobacteriati</taxon>
        <taxon>Methanobacteriota</taxon>
        <taxon>Stenosarchaea group</taxon>
        <taxon>Halobacteria</taxon>
        <taxon>Halobacteriales</taxon>
        <taxon>Haloferacaceae</taxon>
        <taxon>Haloferax</taxon>
    </lineage>
</organism>
<dbReference type="SUPFAM" id="SSF53335">
    <property type="entry name" value="S-adenosyl-L-methionine-dependent methyltransferases"/>
    <property type="match status" value="1"/>
</dbReference>
<evidence type="ECO:0000256" key="1">
    <source>
        <dbReference type="ARBA" id="ARBA00022603"/>
    </source>
</evidence>
<comment type="caution">
    <text evidence="4">The sequence shown here is derived from an EMBL/GenBank/DDBJ whole genome shotgun (WGS) entry which is preliminary data.</text>
</comment>
<proteinExistence type="predicted"/>
<sequence length="198" mass="22995">MDPNESMLDEGRKKANNSSRSNIEWRIGSDRDVSDRLGTFQLVTMGRSFHWMDQKQTLESLLKIIRPGGGVAIFGNREWFTRGTKNWQREVYSVTTDYLSNLPDRTGPVEYDDPWHKKIAKFGFRDVEELSIYLNREWTVDEIVGYLFSLSYCSPEKVGDQREELEKSVRNRLANLDQDSFVQEDIVTIISGCRPTDN</sequence>
<dbReference type="AlphaFoldDB" id="M0HVM9"/>
<dbReference type="EMBL" id="AOLK01000006">
    <property type="protein sequence ID" value="ELZ88516.1"/>
    <property type="molecule type" value="Genomic_DNA"/>
</dbReference>
<dbReference type="Gene3D" id="3.40.50.150">
    <property type="entry name" value="Vaccinia Virus protein VP39"/>
    <property type="match status" value="1"/>
</dbReference>
<evidence type="ECO:0000256" key="2">
    <source>
        <dbReference type="ARBA" id="ARBA00022679"/>
    </source>
</evidence>
<dbReference type="GO" id="GO:0008168">
    <property type="term" value="F:methyltransferase activity"/>
    <property type="evidence" value="ECO:0007669"/>
    <property type="project" value="UniProtKB-KW"/>
</dbReference>
<dbReference type="PANTHER" id="PTHR44942:SF4">
    <property type="entry name" value="METHYLTRANSFERASE TYPE 11 DOMAIN-CONTAINING PROTEIN"/>
    <property type="match status" value="1"/>
</dbReference>
<keyword evidence="1 4" id="KW-0489">Methyltransferase</keyword>
<accession>M0HVM9</accession>
<gene>
    <name evidence="4" type="ORF">C453_01590</name>
</gene>
<reference evidence="4 5" key="1">
    <citation type="journal article" date="2014" name="PLoS Genet.">
        <title>Phylogenetically driven sequencing of extremely halophilic archaea reveals strategies for static and dynamic osmo-response.</title>
        <authorList>
            <person name="Becker E.A."/>
            <person name="Seitzer P.M."/>
            <person name="Tritt A."/>
            <person name="Larsen D."/>
            <person name="Krusor M."/>
            <person name="Yao A.I."/>
            <person name="Wu D."/>
            <person name="Madern D."/>
            <person name="Eisen J.A."/>
            <person name="Darling A.E."/>
            <person name="Facciotti M.T."/>
        </authorList>
    </citation>
    <scope>NUCLEOTIDE SEQUENCE [LARGE SCALE GENOMIC DNA]</scope>
    <source>
        <strain evidence="4 5">ATCC BAA-1513</strain>
    </source>
</reference>
<dbReference type="STRING" id="1230453.C453_01590"/>
<keyword evidence="5" id="KW-1185">Reference proteome</keyword>
<evidence type="ECO:0000313" key="4">
    <source>
        <dbReference type="EMBL" id="ELZ88516.1"/>
    </source>
</evidence>
<evidence type="ECO:0000313" key="5">
    <source>
        <dbReference type="Proteomes" id="UP000011612"/>
    </source>
</evidence>
<evidence type="ECO:0000256" key="3">
    <source>
        <dbReference type="SAM" id="MobiDB-lite"/>
    </source>
</evidence>
<feature type="region of interest" description="Disordered" evidence="3">
    <location>
        <begin position="1"/>
        <end position="21"/>
    </location>
</feature>
<dbReference type="CDD" id="cd02440">
    <property type="entry name" value="AdoMet_MTases"/>
    <property type="match status" value="1"/>
</dbReference>
<dbReference type="InterPro" id="IPR051052">
    <property type="entry name" value="Diverse_substrate_MTase"/>
</dbReference>
<protein>
    <submittedName>
        <fullName evidence="4">Type 11 methyltransferase</fullName>
    </submittedName>
</protein>
<name>M0HVM9_HALEO</name>
<dbReference type="Pfam" id="PF01209">
    <property type="entry name" value="Ubie_methyltran"/>
    <property type="match status" value="1"/>
</dbReference>